<evidence type="ECO:0000256" key="5">
    <source>
        <dbReference type="SAM" id="Phobius"/>
    </source>
</evidence>
<gene>
    <name evidence="6" type="ORF">GCM10022393_27790</name>
</gene>
<comment type="caution">
    <text evidence="6">The sequence shown here is derived from an EMBL/GenBank/DDBJ whole genome shotgun (WGS) entry which is preliminary data.</text>
</comment>
<keyword evidence="7" id="KW-1185">Reference proteome</keyword>
<evidence type="ECO:0000313" key="7">
    <source>
        <dbReference type="Proteomes" id="UP001500459"/>
    </source>
</evidence>
<accession>A0ABP6UM56</accession>
<dbReference type="Proteomes" id="UP001500459">
    <property type="component" value="Unassembled WGS sequence"/>
</dbReference>
<evidence type="ECO:0000256" key="1">
    <source>
        <dbReference type="ARBA" id="ARBA00004141"/>
    </source>
</evidence>
<dbReference type="InterPro" id="IPR019109">
    <property type="entry name" value="MamF_MmsF"/>
</dbReference>
<evidence type="ECO:0000313" key="6">
    <source>
        <dbReference type="EMBL" id="GAA3512472.1"/>
    </source>
</evidence>
<keyword evidence="3 5" id="KW-1133">Transmembrane helix</keyword>
<dbReference type="RefSeq" id="WP_344928413.1">
    <property type="nucleotide sequence ID" value="NZ_BAABCW010000011.1"/>
</dbReference>
<feature type="transmembrane region" description="Helical" evidence="5">
    <location>
        <begin position="7"/>
        <end position="34"/>
    </location>
</feature>
<reference evidence="7" key="1">
    <citation type="journal article" date="2019" name="Int. J. Syst. Evol. Microbiol.">
        <title>The Global Catalogue of Microorganisms (GCM) 10K type strain sequencing project: providing services to taxonomists for standard genome sequencing and annotation.</title>
        <authorList>
            <consortium name="The Broad Institute Genomics Platform"/>
            <consortium name="The Broad Institute Genome Sequencing Center for Infectious Disease"/>
            <person name="Wu L."/>
            <person name="Ma J."/>
        </authorList>
    </citation>
    <scope>NUCLEOTIDE SEQUENCE [LARGE SCALE GENOMIC DNA]</scope>
    <source>
        <strain evidence="7">JCM 17106</strain>
    </source>
</reference>
<evidence type="ECO:0000256" key="2">
    <source>
        <dbReference type="ARBA" id="ARBA00022692"/>
    </source>
</evidence>
<organism evidence="6 7">
    <name type="scientific">Aquimarina addita</name>
    <dbReference type="NCBI Taxonomy" id="870485"/>
    <lineage>
        <taxon>Bacteria</taxon>
        <taxon>Pseudomonadati</taxon>
        <taxon>Bacteroidota</taxon>
        <taxon>Flavobacteriia</taxon>
        <taxon>Flavobacteriales</taxon>
        <taxon>Flavobacteriaceae</taxon>
        <taxon>Aquimarina</taxon>
    </lineage>
</organism>
<dbReference type="EMBL" id="BAABCW010000011">
    <property type="protein sequence ID" value="GAA3512472.1"/>
    <property type="molecule type" value="Genomic_DNA"/>
</dbReference>
<keyword evidence="2 5" id="KW-0812">Transmembrane</keyword>
<proteinExistence type="predicted"/>
<dbReference type="Pfam" id="PF09685">
    <property type="entry name" value="MamF_MmsF"/>
    <property type="match status" value="1"/>
</dbReference>
<sequence length="112" mass="12313">MKKDRQLLVFTHLSQLLDVVTGFGGFIVPLILWITQKDKVLAMDEHGKSIVNFQLSMLIYGIICIPLTFLFGLGALGLAVIGILCIVFPIINAIKVNDGESPSYPLSLEIIK</sequence>
<protein>
    <recommendedName>
        <fullName evidence="8">DUF4870 domain-containing protein</fullName>
    </recommendedName>
</protein>
<evidence type="ECO:0000256" key="4">
    <source>
        <dbReference type="ARBA" id="ARBA00023136"/>
    </source>
</evidence>
<name>A0ABP6UM56_9FLAO</name>
<keyword evidence="4 5" id="KW-0472">Membrane</keyword>
<comment type="subcellular location">
    <subcellularLocation>
        <location evidence="1">Membrane</location>
        <topology evidence="1">Multi-pass membrane protein</topology>
    </subcellularLocation>
</comment>
<feature type="transmembrane region" description="Helical" evidence="5">
    <location>
        <begin position="58"/>
        <end position="91"/>
    </location>
</feature>
<evidence type="ECO:0000256" key="3">
    <source>
        <dbReference type="ARBA" id="ARBA00022989"/>
    </source>
</evidence>
<evidence type="ECO:0008006" key="8">
    <source>
        <dbReference type="Google" id="ProtNLM"/>
    </source>
</evidence>